<reference evidence="3" key="1">
    <citation type="submission" date="2016-06" db="EMBL/GenBank/DDBJ databases">
        <title>Parallel loss of symbiosis genes in relatives of nitrogen-fixing non-legume Parasponia.</title>
        <authorList>
            <person name="Van Velzen R."/>
            <person name="Holmer R."/>
            <person name="Bu F."/>
            <person name="Rutten L."/>
            <person name="Van Zeijl A."/>
            <person name="Liu W."/>
            <person name="Santuari L."/>
            <person name="Cao Q."/>
            <person name="Sharma T."/>
            <person name="Shen D."/>
            <person name="Roswanjaya Y."/>
            <person name="Wardhani T."/>
            <person name="Kalhor M.S."/>
            <person name="Jansen J."/>
            <person name="Van den Hoogen J."/>
            <person name="Gungor B."/>
            <person name="Hartog M."/>
            <person name="Hontelez J."/>
            <person name="Verver J."/>
            <person name="Yang W.-C."/>
            <person name="Schijlen E."/>
            <person name="Repin R."/>
            <person name="Schilthuizen M."/>
            <person name="Schranz E."/>
            <person name="Heidstra R."/>
            <person name="Miyata K."/>
            <person name="Fedorova E."/>
            <person name="Kohlen W."/>
            <person name="Bisseling T."/>
            <person name="Smit S."/>
            <person name="Geurts R."/>
        </authorList>
    </citation>
    <scope>NUCLEOTIDE SEQUENCE [LARGE SCALE GENOMIC DNA]</scope>
    <source>
        <strain evidence="3">cv. WU1-14</strain>
    </source>
</reference>
<dbReference type="EMBL" id="JXTB01000853">
    <property type="protein sequence ID" value="PON32187.1"/>
    <property type="molecule type" value="Genomic_DNA"/>
</dbReference>
<proteinExistence type="predicted"/>
<feature type="non-terminal residue" evidence="2">
    <location>
        <position position="121"/>
    </location>
</feature>
<dbReference type="AlphaFoldDB" id="A0A2P5A6K9"/>
<evidence type="ECO:0000313" key="2">
    <source>
        <dbReference type="EMBL" id="PON32187.1"/>
    </source>
</evidence>
<dbReference type="OrthoDB" id="1191454at2759"/>
<dbReference type="PANTHER" id="PTHR48258">
    <property type="entry name" value="DUF4218 DOMAIN-CONTAINING PROTEIN-RELATED"/>
    <property type="match status" value="1"/>
</dbReference>
<evidence type="ECO:0000313" key="3">
    <source>
        <dbReference type="Proteomes" id="UP000237105"/>
    </source>
</evidence>
<keyword evidence="3" id="KW-1185">Reference proteome</keyword>
<feature type="domain" description="DUF4218" evidence="1">
    <location>
        <begin position="1"/>
        <end position="77"/>
    </location>
</feature>
<comment type="caution">
    <text evidence="2">The sequence shown here is derived from an EMBL/GenBank/DDBJ whole genome shotgun (WGS) entry which is preliminary data.</text>
</comment>
<gene>
    <name evidence="2" type="ORF">PanWU01x14_363480</name>
</gene>
<dbReference type="Pfam" id="PF13960">
    <property type="entry name" value="DUF4218"/>
    <property type="match status" value="1"/>
</dbReference>
<name>A0A2P5A6K9_PARAD</name>
<dbReference type="Proteomes" id="UP000237105">
    <property type="component" value="Unassembled WGS sequence"/>
</dbReference>
<dbReference type="InterPro" id="IPR025452">
    <property type="entry name" value="DUF4218"/>
</dbReference>
<sequence length="121" mass="14214">MIHLIFHFLEEAIQGEPFHFQWMYSIEWSIGVYKQYVQNRAHPEGSIAEAYVVKEALTFCSMYLRGVETRFNRLEHNEIVVDARPNHILSVLKSAGHPLGKKDIIILNPSDRLKIEWYVMN</sequence>
<protein>
    <recommendedName>
        <fullName evidence="1">DUF4218 domain-containing protein</fullName>
    </recommendedName>
</protein>
<accession>A0A2P5A6K9</accession>
<evidence type="ECO:0000259" key="1">
    <source>
        <dbReference type="Pfam" id="PF13960"/>
    </source>
</evidence>
<organism evidence="2 3">
    <name type="scientific">Parasponia andersonii</name>
    <name type="common">Sponia andersonii</name>
    <dbReference type="NCBI Taxonomy" id="3476"/>
    <lineage>
        <taxon>Eukaryota</taxon>
        <taxon>Viridiplantae</taxon>
        <taxon>Streptophyta</taxon>
        <taxon>Embryophyta</taxon>
        <taxon>Tracheophyta</taxon>
        <taxon>Spermatophyta</taxon>
        <taxon>Magnoliopsida</taxon>
        <taxon>eudicotyledons</taxon>
        <taxon>Gunneridae</taxon>
        <taxon>Pentapetalae</taxon>
        <taxon>rosids</taxon>
        <taxon>fabids</taxon>
        <taxon>Rosales</taxon>
        <taxon>Cannabaceae</taxon>
        <taxon>Parasponia</taxon>
    </lineage>
</organism>